<proteinExistence type="predicted"/>
<evidence type="ECO:0000313" key="2">
    <source>
        <dbReference type="Proteomes" id="UP001108027"/>
    </source>
</evidence>
<keyword evidence="2" id="KW-1185">Reference proteome</keyword>
<dbReference type="Pfam" id="PF05930">
    <property type="entry name" value="Phage_AlpA"/>
    <property type="match status" value="1"/>
</dbReference>
<dbReference type="PANTHER" id="PTHR36154:SF1">
    <property type="entry name" value="DNA-BINDING TRANSCRIPTIONAL ACTIVATOR ALPA"/>
    <property type="match status" value="1"/>
</dbReference>
<dbReference type="PANTHER" id="PTHR36154">
    <property type="entry name" value="DNA-BINDING TRANSCRIPTIONAL ACTIVATOR ALPA"/>
    <property type="match status" value="1"/>
</dbReference>
<comment type="caution">
    <text evidence="1">The sequence shown here is derived from an EMBL/GenBank/DDBJ whole genome shotgun (WGS) entry which is preliminary data.</text>
</comment>
<evidence type="ECO:0000313" key="1">
    <source>
        <dbReference type="EMBL" id="MCC4310465.1"/>
    </source>
</evidence>
<dbReference type="RefSeq" id="WP_138771827.1">
    <property type="nucleotide sequence ID" value="NZ_ARXL01000039.1"/>
</dbReference>
<name>A0A9Q3UPW9_9GAMM</name>
<dbReference type="InterPro" id="IPR052931">
    <property type="entry name" value="Prophage_regulatory_activator"/>
</dbReference>
<organism evidence="1 2">
    <name type="scientific">Alloalcanivorax marinus</name>
    <dbReference type="NCBI Taxonomy" id="1177169"/>
    <lineage>
        <taxon>Bacteria</taxon>
        <taxon>Pseudomonadati</taxon>
        <taxon>Pseudomonadota</taxon>
        <taxon>Gammaproteobacteria</taxon>
        <taxon>Oceanospirillales</taxon>
        <taxon>Alcanivoracaceae</taxon>
        <taxon>Alloalcanivorax</taxon>
    </lineage>
</organism>
<dbReference type="EMBL" id="JAJGNA010000039">
    <property type="protein sequence ID" value="MCC4310465.1"/>
    <property type="molecule type" value="Genomic_DNA"/>
</dbReference>
<dbReference type="Gene3D" id="1.10.238.160">
    <property type="match status" value="1"/>
</dbReference>
<protein>
    <submittedName>
        <fullName evidence="1">AlpA family phage regulatory protein</fullName>
    </submittedName>
</protein>
<sequence>MKIMRLEEVIASTGLGRSSIYKLMAEDAFPKSVPLVNRSVGWVSYEVEGWIMARIEERDQNMVELSDALK</sequence>
<accession>A0A9Q3UPW9</accession>
<gene>
    <name evidence="1" type="ORF">LL252_18015</name>
</gene>
<dbReference type="Proteomes" id="UP001108027">
    <property type="component" value="Unassembled WGS sequence"/>
</dbReference>
<reference evidence="1" key="1">
    <citation type="submission" date="2021-10" db="EMBL/GenBank/DDBJ databases">
        <title>The diversity and Nitrogen Metabolism of Culturable Nitrate-Utilizing Bacteria Within the Oxygen Minimum Zone of the Changjiang (Yangtze River)Estuary.</title>
        <authorList>
            <person name="Zhang D."/>
            <person name="Zheng J."/>
            <person name="Liu S."/>
            <person name="He W."/>
        </authorList>
    </citation>
    <scope>NUCLEOTIDE SEQUENCE</scope>
    <source>
        <strain evidence="1">FXH-223</strain>
    </source>
</reference>
<dbReference type="InterPro" id="IPR010260">
    <property type="entry name" value="AlpA"/>
</dbReference>
<dbReference type="AlphaFoldDB" id="A0A9Q3UPW9"/>